<dbReference type="PRINTS" id="PR00032">
    <property type="entry name" value="HTHARAC"/>
</dbReference>
<dbReference type="Proteomes" id="UP001183535">
    <property type="component" value="Unassembled WGS sequence"/>
</dbReference>
<dbReference type="InterPro" id="IPR009057">
    <property type="entry name" value="Homeodomain-like_sf"/>
</dbReference>
<dbReference type="EMBL" id="JAVRES010000007">
    <property type="protein sequence ID" value="MDT0436583.1"/>
    <property type="molecule type" value="Genomic_DNA"/>
</dbReference>
<dbReference type="AlphaFoldDB" id="A0ABD5EPG9"/>
<evidence type="ECO:0000256" key="3">
    <source>
        <dbReference type="ARBA" id="ARBA00023163"/>
    </source>
</evidence>
<dbReference type="InterPro" id="IPR050204">
    <property type="entry name" value="AraC_XylS_family_regulators"/>
</dbReference>
<dbReference type="RefSeq" id="WP_202555031.1">
    <property type="nucleotide sequence ID" value="NZ_JAVRES010000007.1"/>
</dbReference>
<dbReference type="PANTHER" id="PTHR46796:SF6">
    <property type="entry name" value="ARAC SUBFAMILY"/>
    <property type="match status" value="1"/>
</dbReference>
<keyword evidence="2" id="KW-0238">DNA-binding</keyword>
<comment type="caution">
    <text evidence="5">The sequence shown here is derived from an EMBL/GenBank/DDBJ whole genome shotgun (WGS) entry which is preliminary data.</text>
</comment>
<evidence type="ECO:0000313" key="5">
    <source>
        <dbReference type="EMBL" id="MDT0436583.1"/>
    </source>
</evidence>
<keyword evidence="6" id="KW-1185">Reference proteome</keyword>
<dbReference type="Pfam" id="PF12833">
    <property type="entry name" value="HTH_18"/>
    <property type="match status" value="1"/>
</dbReference>
<evidence type="ECO:0000259" key="4">
    <source>
        <dbReference type="PROSITE" id="PS01124"/>
    </source>
</evidence>
<dbReference type="GO" id="GO:0003677">
    <property type="term" value="F:DNA binding"/>
    <property type="evidence" value="ECO:0007669"/>
    <property type="project" value="UniProtKB-KW"/>
</dbReference>
<dbReference type="Pfam" id="PF14525">
    <property type="entry name" value="AraC_binding_2"/>
    <property type="match status" value="1"/>
</dbReference>
<keyword evidence="1" id="KW-0805">Transcription regulation</keyword>
<dbReference type="SUPFAM" id="SSF46689">
    <property type="entry name" value="Homeodomain-like"/>
    <property type="match status" value="1"/>
</dbReference>
<dbReference type="PROSITE" id="PS00041">
    <property type="entry name" value="HTH_ARAC_FAMILY_1"/>
    <property type="match status" value="1"/>
</dbReference>
<gene>
    <name evidence="5" type="ORF">RM877_18015</name>
</gene>
<evidence type="ECO:0000256" key="2">
    <source>
        <dbReference type="ARBA" id="ARBA00023125"/>
    </source>
</evidence>
<protein>
    <submittedName>
        <fullName evidence="5">Helix-turn-helix domain-containing protein</fullName>
    </submittedName>
</protein>
<organism evidence="5 6">
    <name type="scientific">Streptomyces doudnae</name>
    <dbReference type="NCBI Taxonomy" id="3075536"/>
    <lineage>
        <taxon>Bacteria</taxon>
        <taxon>Bacillati</taxon>
        <taxon>Actinomycetota</taxon>
        <taxon>Actinomycetes</taxon>
        <taxon>Kitasatosporales</taxon>
        <taxon>Streptomycetaceae</taxon>
        <taxon>Streptomyces</taxon>
    </lineage>
</organism>
<sequence>MIETVFHTDDLPPGERADAFVEQLSRSHAPVDMAGRPGAGFLASQRIIELGRVAVVPATMDAFVIRRTPRLIRRSDPESYHLSLITRGTVGLSLGGRDTLHGPGQLRTNDSSHPLEIRLGTRGERIEAVSVDVPRSALPLPADAARRVIGRPLDGRGGVGALFAAFLTGLAAGSASYTAADVPRLETVLTDLLATVLAHELDALDALPPETRGHTLNLRVRAFIHQHLGDPDLTPGRVADAHHISVSRLHRVFRERERPEGSPGTVMAYVRAERLERARRELADPALGGRPVHEIARRWGFAHPSAFARAFRAAYGVTARDYRMRAVEAGREG</sequence>
<reference evidence="6" key="1">
    <citation type="submission" date="2023-07" db="EMBL/GenBank/DDBJ databases">
        <title>30 novel species of actinomycetes from the DSMZ collection.</title>
        <authorList>
            <person name="Nouioui I."/>
        </authorList>
    </citation>
    <scope>NUCLEOTIDE SEQUENCE [LARGE SCALE GENOMIC DNA]</scope>
    <source>
        <strain evidence="6">DSM 41981</strain>
    </source>
</reference>
<evidence type="ECO:0000256" key="1">
    <source>
        <dbReference type="ARBA" id="ARBA00023015"/>
    </source>
</evidence>
<dbReference type="InterPro" id="IPR018060">
    <property type="entry name" value="HTH_AraC"/>
</dbReference>
<keyword evidence="3" id="KW-0804">Transcription</keyword>
<dbReference type="SMART" id="SM00342">
    <property type="entry name" value="HTH_ARAC"/>
    <property type="match status" value="1"/>
</dbReference>
<dbReference type="InterPro" id="IPR035418">
    <property type="entry name" value="AraC-bd_2"/>
</dbReference>
<name>A0ABD5EPG9_9ACTN</name>
<proteinExistence type="predicted"/>
<dbReference type="Gene3D" id="1.10.10.60">
    <property type="entry name" value="Homeodomain-like"/>
    <property type="match status" value="1"/>
</dbReference>
<dbReference type="GO" id="GO:0006355">
    <property type="term" value="P:regulation of DNA-templated transcription"/>
    <property type="evidence" value="ECO:0007669"/>
    <property type="project" value="UniProtKB-ARBA"/>
</dbReference>
<dbReference type="PANTHER" id="PTHR46796">
    <property type="entry name" value="HTH-TYPE TRANSCRIPTIONAL ACTIVATOR RHAS-RELATED"/>
    <property type="match status" value="1"/>
</dbReference>
<feature type="domain" description="HTH araC/xylS-type" evidence="4">
    <location>
        <begin position="218"/>
        <end position="325"/>
    </location>
</feature>
<accession>A0ABD5EPG9</accession>
<evidence type="ECO:0000313" key="6">
    <source>
        <dbReference type="Proteomes" id="UP001183535"/>
    </source>
</evidence>
<dbReference type="InterPro" id="IPR018062">
    <property type="entry name" value="HTH_AraC-typ_CS"/>
</dbReference>
<dbReference type="PROSITE" id="PS01124">
    <property type="entry name" value="HTH_ARAC_FAMILY_2"/>
    <property type="match status" value="1"/>
</dbReference>
<dbReference type="InterPro" id="IPR020449">
    <property type="entry name" value="Tscrpt_reg_AraC-type_HTH"/>
</dbReference>